<evidence type="ECO:0000313" key="1">
    <source>
        <dbReference type="EMBL" id="USS88643.1"/>
    </source>
</evidence>
<dbReference type="Proteomes" id="UP001055911">
    <property type="component" value="Chromosome"/>
</dbReference>
<reference evidence="1" key="1">
    <citation type="submission" date="2022-05" db="EMBL/GenBank/DDBJ databases">
        <authorList>
            <person name="Oliphant S.A."/>
            <person name="Watson-Haigh N.S."/>
            <person name="Sumby K.M."/>
            <person name="Gardner J.M."/>
            <person name="Jiranek V."/>
        </authorList>
    </citation>
    <scope>NUCLEOTIDE SEQUENCE</scope>
    <source>
        <strain evidence="1">KI4_B1</strain>
    </source>
</reference>
<organism evidence="1 2">
    <name type="scientific">Fructilactobacillus cliffordii</name>
    <dbReference type="NCBI Taxonomy" id="2940299"/>
    <lineage>
        <taxon>Bacteria</taxon>
        <taxon>Bacillati</taxon>
        <taxon>Bacillota</taxon>
        <taxon>Bacilli</taxon>
        <taxon>Lactobacillales</taxon>
        <taxon>Lactobacillaceae</taxon>
        <taxon>Fructilactobacillus</taxon>
    </lineage>
</organism>
<protein>
    <submittedName>
        <fullName evidence="1">Uncharacterized protein</fullName>
    </submittedName>
</protein>
<dbReference type="AlphaFoldDB" id="A0A9Q9E2J4"/>
<gene>
    <name evidence="1" type="ORF">M3M40_03845</name>
</gene>
<name>A0A9Q9E2J4_9LACO</name>
<sequence>MLFEVEVDGIEARWLLTNKSLFSSTCFETCWVESANVVGTPKNKLAANPLTVAVPATSHLLPALYIRYRTFLLLSKIASRRF</sequence>
<proteinExistence type="predicted"/>
<accession>A0A9Q9E2J4</accession>
<keyword evidence="2" id="KW-1185">Reference proteome</keyword>
<evidence type="ECO:0000313" key="2">
    <source>
        <dbReference type="Proteomes" id="UP001055911"/>
    </source>
</evidence>
<dbReference type="EMBL" id="CP097119">
    <property type="protein sequence ID" value="USS88643.1"/>
    <property type="molecule type" value="Genomic_DNA"/>
</dbReference>